<organism evidence="1 2">
    <name type="scientific">Caerostris extrusa</name>
    <name type="common">Bark spider</name>
    <name type="synonym">Caerostris bankana</name>
    <dbReference type="NCBI Taxonomy" id="172846"/>
    <lineage>
        <taxon>Eukaryota</taxon>
        <taxon>Metazoa</taxon>
        <taxon>Ecdysozoa</taxon>
        <taxon>Arthropoda</taxon>
        <taxon>Chelicerata</taxon>
        <taxon>Arachnida</taxon>
        <taxon>Araneae</taxon>
        <taxon>Araneomorphae</taxon>
        <taxon>Entelegynae</taxon>
        <taxon>Araneoidea</taxon>
        <taxon>Araneidae</taxon>
        <taxon>Caerostris</taxon>
    </lineage>
</organism>
<dbReference type="Proteomes" id="UP001054945">
    <property type="component" value="Unassembled WGS sequence"/>
</dbReference>
<name>A0AAV4TXX0_CAEEX</name>
<dbReference type="AlphaFoldDB" id="A0AAV4TXX0"/>
<accession>A0AAV4TXX0</accession>
<evidence type="ECO:0000313" key="1">
    <source>
        <dbReference type="EMBL" id="GIY49922.1"/>
    </source>
</evidence>
<protein>
    <recommendedName>
        <fullName evidence="3">Protein TIC 214</fullName>
    </recommendedName>
</protein>
<evidence type="ECO:0008006" key="3">
    <source>
        <dbReference type="Google" id="ProtNLM"/>
    </source>
</evidence>
<evidence type="ECO:0000313" key="2">
    <source>
        <dbReference type="Proteomes" id="UP001054945"/>
    </source>
</evidence>
<dbReference type="EMBL" id="BPLR01011914">
    <property type="protein sequence ID" value="GIY49922.1"/>
    <property type="molecule type" value="Genomic_DNA"/>
</dbReference>
<comment type="caution">
    <text evidence="1">The sequence shown here is derived from an EMBL/GenBank/DDBJ whole genome shotgun (WGS) entry which is preliminary data.</text>
</comment>
<sequence>MQSKRVSSIIENPNSKTYSNFSKIILQKVVETYRHIIKKILPPYHGNIIEDEDLMDTVENESVNIDSRIKMLPEKLESLDYSEGNKRNKHFDDSLLPVVLSNNNRTLNDAEIKISLLPSFILNSSKKLFSNAIDVDSDKKIIESKYIKSKDSSSFDDGRSLFILLLGMIKINYSKNTSDNDPALKHLIKCYRCGILANNILPISNFKKRQNDIKTSVYFKTRDKISDPKISNTFLKSIKPMKRARKIRRDARQFYEMKNLPNSIPKNPRTTFLASRIFKNNSRLSLFSELEMTTKSHFEKFKSVSHQSRTLTIRFRDDEEFTTTLVVEDDNSIPEQYDTEEHNIQEQYDTGEHNTQWYNIQGTEEHNIQEQYDTEEYNIKNNMNRRNNTQEQYGTEEHNIKEQYDTEKHNIQEQYDTEEHNTQEQYDTEEHNTQEQQFNKIKDKIKNRAVKNNQSFVQDYDLSNASMYHKISFKRSPELAPKHLY</sequence>
<keyword evidence="2" id="KW-1185">Reference proteome</keyword>
<gene>
    <name evidence="1" type="ORF">CEXT_283631</name>
</gene>
<reference evidence="1 2" key="1">
    <citation type="submission" date="2021-06" db="EMBL/GenBank/DDBJ databases">
        <title>Caerostris extrusa draft genome.</title>
        <authorList>
            <person name="Kono N."/>
            <person name="Arakawa K."/>
        </authorList>
    </citation>
    <scope>NUCLEOTIDE SEQUENCE [LARGE SCALE GENOMIC DNA]</scope>
</reference>
<proteinExistence type="predicted"/>